<reference evidence="2 3" key="1">
    <citation type="submission" date="2018-12" db="EMBL/GenBank/DDBJ databases">
        <title>Dyella dinghuensis sp. nov. DHOA06 and Dyella choica sp. nov. 4M-K27, isolated from forest soil.</title>
        <authorList>
            <person name="Qiu L.-H."/>
            <person name="Gao Z.-H."/>
        </authorList>
    </citation>
    <scope>NUCLEOTIDE SEQUENCE [LARGE SCALE GENOMIC DNA]</scope>
    <source>
        <strain evidence="2 3">DHOA06</strain>
    </source>
</reference>
<sequence length="74" mass="8271">MRWLLLLATLFSWLLCFTRHGPGAMALWLFFGVVGAMATALAFAQARIDANAQPELHPDLIREQVARSKSSEQQ</sequence>
<dbReference type="AlphaFoldDB" id="A0A432LT31"/>
<keyword evidence="1" id="KW-0812">Transmembrane</keyword>
<comment type="caution">
    <text evidence="2">The sequence shown here is derived from an EMBL/GenBank/DDBJ whole genome shotgun (WGS) entry which is preliminary data.</text>
</comment>
<dbReference type="Proteomes" id="UP000267077">
    <property type="component" value="Unassembled WGS sequence"/>
</dbReference>
<feature type="transmembrane region" description="Helical" evidence="1">
    <location>
        <begin position="26"/>
        <end position="44"/>
    </location>
</feature>
<keyword evidence="1" id="KW-1133">Transmembrane helix</keyword>
<evidence type="ECO:0000313" key="2">
    <source>
        <dbReference type="EMBL" id="RUL63307.1"/>
    </source>
</evidence>
<evidence type="ECO:0000256" key="1">
    <source>
        <dbReference type="SAM" id="Phobius"/>
    </source>
</evidence>
<protein>
    <submittedName>
        <fullName evidence="2">Uncharacterized protein</fullName>
    </submittedName>
</protein>
<organism evidence="2 3">
    <name type="scientific">Dyella dinghuensis</name>
    <dbReference type="NCBI Taxonomy" id="1920169"/>
    <lineage>
        <taxon>Bacteria</taxon>
        <taxon>Pseudomonadati</taxon>
        <taxon>Pseudomonadota</taxon>
        <taxon>Gammaproteobacteria</taxon>
        <taxon>Lysobacterales</taxon>
        <taxon>Rhodanobacteraceae</taxon>
        <taxon>Dyella</taxon>
    </lineage>
</organism>
<gene>
    <name evidence="2" type="ORF">EKH79_13005</name>
</gene>
<keyword evidence="1" id="KW-0472">Membrane</keyword>
<dbReference type="OrthoDB" id="5958676at2"/>
<accession>A0A432LT31</accession>
<keyword evidence="3" id="KW-1185">Reference proteome</keyword>
<dbReference type="EMBL" id="RYZR01000006">
    <property type="protein sequence ID" value="RUL63307.1"/>
    <property type="molecule type" value="Genomic_DNA"/>
</dbReference>
<evidence type="ECO:0000313" key="3">
    <source>
        <dbReference type="Proteomes" id="UP000267077"/>
    </source>
</evidence>
<dbReference type="RefSeq" id="WP_126674243.1">
    <property type="nucleotide sequence ID" value="NZ_RYZR01000006.1"/>
</dbReference>
<name>A0A432LT31_9GAMM</name>
<proteinExistence type="predicted"/>